<feature type="non-terminal residue" evidence="1">
    <location>
        <position position="34"/>
    </location>
</feature>
<name>J9CXD0_9ZZZZ</name>
<comment type="caution">
    <text evidence="1">The sequence shown here is derived from an EMBL/GenBank/DDBJ whole genome shotgun (WGS) entry which is preliminary data.</text>
</comment>
<dbReference type="EMBL" id="AMCI01001645">
    <property type="protein sequence ID" value="EJX04921.1"/>
    <property type="molecule type" value="Genomic_DNA"/>
</dbReference>
<dbReference type="AlphaFoldDB" id="J9CXD0"/>
<proteinExistence type="predicted"/>
<gene>
    <name evidence="1" type="ORF">EVA_06970</name>
</gene>
<protein>
    <submittedName>
        <fullName evidence="1">Uncharacterized protein</fullName>
    </submittedName>
</protein>
<reference evidence="1" key="1">
    <citation type="journal article" date="2012" name="PLoS ONE">
        <title>Gene sets for utilization of primary and secondary nutrition supplies in the distal gut of endangered iberian lynx.</title>
        <authorList>
            <person name="Alcaide M."/>
            <person name="Messina E."/>
            <person name="Richter M."/>
            <person name="Bargiela R."/>
            <person name="Peplies J."/>
            <person name="Huws S.A."/>
            <person name="Newbold C.J."/>
            <person name="Golyshin P.N."/>
            <person name="Simon M.A."/>
            <person name="Lopez G."/>
            <person name="Yakimov M.M."/>
            <person name="Ferrer M."/>
        </authorList>
    </citation>
    <scope>NUCLEOTIDE SEQUENCE</scope>
</reference>
<sequence>MPLKPLVKGAGGLFKRLPLAYAFHSSKMIPLEKA</sequence>
<accession>J9CXD0</accession>
<evidence type="ECO:0000313" key="1">
    <source>
        <dbReference type="EMBL" id="EJX04921.1"/>
    </source>
</evidence>
<organism evidence="1">
    <name type="scientific">gut metagenome</name>
    <dbReference type="NCBI Taxonomy" id="749906"/>
    <lineage>
        <taxon>unclassified sequences</taxon>
        <taxon>metagenomes</taxon>
        <taxon>organismal metagenomes</taxon>
    </lineage>
</organism>